<dbReference type="Proteomes" id="UP000094472">
    <property type="component" value="Unassembled WGS sequence"/>
</dbReference>
<name>A0A1E3VUX8_9HYPH</name>
<keyword evidence="3" id="KW-1185">Reference proteome</keyword>
<keyword evidence="1" id="KW-0732">Signal</keyword>
<evidence type="ECO:0000256" key="1">
    <source>
        <dbReference type="SAM" id="SignalP"/>
    </source>
</evidence>
<dbReference type="AlphaFoldDB" id="A0A1E3VUX8"/>
<accession>A0A1E3VUX8</accession>
<dbReference type="OrthoDB" id="8480039at2"/>
<gene>
    <name evidence="2" type="ORF">AUC69_12025</name>
</gene>
<reference evidence="2 3" key="1">
    <citation type="journal article" date="2016" name="Environ. Microbiol.">
        <title>New Methyloceanibacter diversity from North Sea sediments includes methanotroph containing solely the soluble methane monooxygenase.</title>
        <authorList>
            <person name="Vekeman B."/>
            <person name="Kerckhof F.M."/>
            <person name="Cremers G."/>
            <person name="de Vos P."/>
            <person name="Vandamme P."/>
            <person name="Boon N."/>
            <person name="Op den Camp H.J."/>
            <person name="Heylen K."/>
        </authorList>
    </citation>
    <scope>NUCLEOTIDE SEQUENCE [LARGE SCALE GENOMIC DNA]</scope>
    <source>
        <strain evidence="2 3">R-67175</strain>
    </source>
</reference>
<evidence type="ECO:0000313" key="3">
    <source>
        <dbReference type="Proteomes" id="UP000094472"/>
    </source>
</evidence>
<feature type="signal peptide" evidence="1">
    <location>
        <begin position="1"/>
        <end position="17"/>
    </location>
</feature>
<evidence type="ECO:0000313" key="2">
    <source>
        <dbReference type="EMBL" id="ODR97344.1"/>
    </source>
</evidence>
<proteinExistence type="predicted"/>
<evidence type="ECO:0008006" key="4">
    <source>
        <dbReference type="Google" id="ProtNLM"/>
    </source>
</evidence>
<dbReference type="EMBL" id="LPWF01000026">
    <property type="protein sequence ID" value="ODR97344.1"/>
    <property type="molecule type" value="Genomic_DNA"/>
</dbReference>
<protein>
    <recommendedName>
        <fullName evidence="4">Outer membrane protein beta-barrel domain-containing protein</fullName>
    </recommendedName>
</protein>
<dbReference type="RefSeq" id="WP_069441895.1">
    <property type="nucleotide sequence ID" value="NZ_LPWF01000026.1"/>
</dbReference>
<feature type="chain" id="PRO_5009138602" description="Outer membrane protein beta-barrel domain-containing protein" evidence="1">
    <location>
        <begin position="18"/>
        <end position="346"/>
    </location>
</feature>
<organism evidence="2 3">
    <name type="scientific">Methyloceanibacter superfactus</name>
    <dbReference type="NCBI Taxonomy" id="1774969"/>
    <lineage>
        <taxon>Bacteria</taxon>
        <taxon>Pseudomonadati</taxon>
        <taxon>Pseudomonadota</taxon>
        <taxon>Alphaproteobacteria</taxon>
        <taxon>Hyphomicrobiales</taxon>
        <taxon>Hyphomicrobiaceae</taxon>
        <taxon>Methyloceanibacter</taxon>
    </lineage>
</organism>
<comment type="caution">
    <text evidence="2">The sequence shown here is derived from an EMBL/GenBank/DDBJ whole genome shotgun (WGS) entry which is preliminary data.</text>
</comment>
<sequence>MAATLLGAVALAQPAAAQDFTTATFGGTTIWAGGGVQFLSLPDIKFVGKGSSPTSARRQRNSESDWLDFGGATGGGIETALGYWGGYRVSGVVKGFWANVEDNDRTACKNQTCFVFDPSGSGTFAFGPPTLVTHTDRNADYWGAQTELKFATGAPQEVKPQIYRNDYFIAGFDVRGIDQTNKLRGKFGNVDVYNYKETLDTTYVGGYVGFGGEYSFGFIPGIKNVGGFYDRLGLRTFINATAGLYNADTDYRGVTRFPFAAFNSSISKSNDELAFIGTVSLETRKQIGPRTSLSLWTDYEYISSVPQMQYANTQHATRIDEDSVFATRTMLRLNIGLGSQGLYPAQ</sequence>